<dbReference type="InterPro" id="IPR002104">
    <property type="entry name" value="Integrase_catalytic"/>
</dbReference>
<keyword evidence="1" id="KW-0233">DNA recombination</keyword>
<accession>A0A7W6RBG1</accession>
<dbReference type="Proteomes" id="UP000554286">
    <property type="component" value="Unassembled WGS sequence"/>
</dbReference>
<sequence length="221" mass="24593">MGAPIYAQEHGPELASDAARATLSYNIAALRHWWSGKTVQEISPETCKAYALARQRTPGTIQRELSVLSAAMGHAVTMERLEARRPMWAPAKGAGRERWLDRAEAARLLRAARSEPQARMHLPLFILLGLYGGARPGAILELNWDQVDLERGRIDWNPEGKARTKKGRARTPIPRRLMTFLRLAERRGWPTGPVVHRDGQSLASVKKSFARACAAASVAWM</sequence>
<evidence type="ECO:0000313" key="3">
    <source>
        <dbReference type="EMBL" id="MBB4265450.1"/>
    </source>
</evidence>
<name>A0A7W6RBG1_9PROT</name>
<keyword evidence="4" id="KW-1185">Reference proteome</keyword>
<dbReference type="EMBL" id="JACIGK010000006">
    <property type="protein sequence ID" value="MBB4265450.1"/>
    <property type="molecule type" value="Genomic_DNA"/>
</dbReference>
<comment type="caution">
    <text evidence="3">The sequence shown here is derived from an EMBL/GenBank/DDBJ whole genome shotgun (WGS) entry which is preliminary data.</text>
</comment>
<protein>
    <submittedName>
        <fullName evidence="3">Integrase</fullName>
    </submittedName>
</protein>
<dbReference type="GO" id="GO:0015074">
    <property type="term" value="P:DNA integration"/>
    <property type="evidence" value="ECO:0007669"/>
    <property type="project" value="InterPro"/>
</dbReference>
<gene>
    <name evidence="3" type="ORF">GGD89_001069</name>
</gene>
<dbReference type="RefSeq" id="WP_184043073.1">
    <property type="nucleotide sequence ID" value="NZ_JACIGK010000006.1"/>
</dbReference>
<dbReference type="SUPFAM" id="SSF56349">
    <property type="entry name" value="DNA breaking-rejoining enzymes"/>
    <property type="match status" value="1"/>
</dbReference>
<dbReference type="GO" id="GO:0003677">
    <property type="term" value="F:DNA binding"/>
    <property type="evidence" value="ECO:0007669"/>
    <property type="project" value="InterPro"/>
</dbReference>
<dbReference type="PROSITE" id="PS51898">
    <property type="entry name" value="TYR_RECOMBINASE"/>
    <property type="match status" value="1"/>
</dbReference>
<organism evidence="3 4">
    <name type="scientific">Roseospira visakhapatnamensis</name>
    <dbReference type="NCBI Taxonomy" id="390880"/>
    <lineage>
        <taxon>Bacteria</taxon>
        <taxon>Pseudomonadati</taxon>
        <taxon>Pseudomonadota</taxon>
        <taxon>Alphaproteobacteria</taxon>
        <taxon>Rhodospirillales</taxon>
        <taxon>Rhodospirillaceae</taxon>
        <taxon>Roseospira</taxon>
    </lineage>
</organism>
<feature type="domain" description="Tyr recombinase" evidence="2">
    <location>
        <begin position="95"/>
        <end position="221"/>
    </location>
</feature>
<reference evidence="3 4" key="1">
    <citation type="submission" date="2020-08" db="EMBL/GenBank/DDBJ databases">
        <title>Genome sequencing of Purple Non-Sulfur Bacteria from various extreme environments.</title>
        <authorList>
            <person name="Mayer M."/>
        </authorList>
    </citation>
    <scope>NUCLEOTIDE SEQUENCE [LARGE SCALE GENOMIC DNA]</scope>
    <source>
        <strain evidence="3 4">JA131</strain>
    </source>
</reference>
<evidence type="ECO:0000259" key="2">
    <source>
        <dbReference type="PROSITE" id="PS51898"/>
    </source>
</evidence>
<dbReference type="AlphaFoldDB" id="A0A7W6RBG1"/>
<dbReference type="Gene3D" id="1.10.443.10">
    <property type="entry name" value="Intergrase catalytic core"/>
    <property type="match status" value="1"/>
</dbReference>
<dbReference type="InterPro" id="IPR013762">
    <property type="entry name" value="Integrase-like_cat_sf"/>
</dbReference>
<evidence type="ECO:0000256" key="1">
    <source>
        <dbReference type="ARBA" id="ARBA00023172"/>
    </source>
</evidence>
<dbReference type="GO" id="GO:0006310">
    <property type="term" value="P:DNA recombination"/>
    <property type="evidence" value="ECO:0007669"/>
    <property type="project" value="UniProtKB-KW"/>
</dbReference>
<evidence type="ECO:0000313" key="4">
    <source>
        <dbReference type="Proteomes" id="UP000554286"/>
    </source>
</evidence>
<proteinExistence type="predicted"/>
<dbReference type="InterPro" id="IPR011010">
    <property type="entry name" value="DNA_brk_join_enz"/>
</dbReference>